<dbReference type="PANTHER" id="PTHR11266">
    <property type="entry name" value="PEROXISOMAL MEMBRANE PROTEIN 2, PXMP2 MPV17"/>
    <property type="match status" value="1"/>
</dbReference>
<dbReference type="EMBL" id="JAANHZ010000834">
    <property type="protein sequence ID" value="KAG5306453.1"/>
    <property type="molecule type" value="Genomic_DNA"/>
</dbReference>
<reference evidence="7" key="1">
    <citation type="submission" date="2020-02" db="EMBL/GenBank/DDBJ databases">
        <title>Relaxed selection underlies rapid genomic changes in the transitions from sociality to social parasitism in ants.</title>
        <authorList>
            <person name="Bi X."/>
        </authorList>
    </citation>
    <scope>NUCLEOTIDE SEQUENCE</scope>
    <source>
        <strain evidence="7">BGI-DK2013a</strain>
        <tissue evidence="7">Whole body</tissue>
    </source>
</reference>
<evidence type="ECO:0000256" key="6">
    <source>
        <dbReference type="RuleBase" id="RU363053"/>
    </source>
</evidence>
<evidence type="ECO:0000256" key="4">
    <source>
        <dbReference type="ARBA" id="ARBA00022989"/>
    </source>
</evidence>
<keyword evidence="4 6" id="KW-1133">Transmembrane helix</keyword>
<dbReference type="Pfam" id="PF04117">
    <property type="entry name" value="Mpv17_PMP22"/>
    <property type="match status" value="1"/>
</dbReference>
<dbReference type="GO" id="GO:0016020">
    <property type="term" value="C:membrane"/>
    <property type="evidence" value="ECO:0007669"/>
    <property type="project" value="UniProtKB-SubCell"/>
</dbReference>
<accession>A0A836JBN9</accession>
<keyword evidence="5 6" id="KW-0472">Membrane</keyword>
<protein>
    <submittedName>
        <fullName evidence="7">M17L2 protein</fullName>
    </submittedName>
</protein>
<dbReference type="PANTHER" id="PTHR11266:SF81">
    <property type="entry name" value="GH12661P-RELATED"/>
    <property type="match status" value="1"/>
</dbReference>
<feature type="transmembrane region" description="Helical" evidence="6">
    <location>
        <begin position="129"/>
        <end position="146"/>
    </location>
</feature>
<evidence type="ECO:0000313" key="8">
    <source>
        <dbReference type="Proteomes" id="UP000667349"/>
    </source>
</evidence>
<evidence type="ECO:0000256" key="5">
    <source>
        <dbReference type="ARBA" id="ARBA00023136"/>
    </source>
</evidence>
<name>A0A836JBN9_9HYME</name>
<sequence>MPRNNIQRTFRLHKHRRIKKIRKYLLVTNTVSCGLMMAAGDVIQQRSEHWKKHCSHKYFPSSVIAASPEDEKVTTISSTYGHDYMRTRNMMIVGLLQGPFHHWFYMLLDKILPGRNAKSVLKKTFLDQSIASPMCLTIFFVGLGILESRKIEEISKELKLKFGETWKVDCCFWPPTQCINFFFVPLHYRVLYTNAMTMVYDIFLSYMKYVSFTCIFIKLQSNKYKLLLFKL</sequence>
<dbReference type="InterPro" id="IPR007248">
    <property type="entry name" value="Mpv17_PMP22"/>
</dbReference>
<evidence type="ECO:0000256" key="2">
    <source>
        <dbReference type="ARBA" id="ARBA00006824"/>
    </source>
</evidence>
<evidence type="ECO:0000256" key="1">
    <source>
        <dbReference type="ARBA" id="ARBA00004141"/>
    </source>
</evidence>
<dbReference type="GO" id="GO:0005739">
    <property type="term" value="C:mitochondrion"/>
    <property type="evidence" value="ECO:0007669"/>
    <property type="project" value="TreeGrafter"/>
</dbReference>
<keyword evidence="8" id="KW-1185">Reference proteome</keyword>
<dbReference type="Proteomes" id="UP000667349">
    <property type="component" value="Unassembled WGS sequence"/>
</dbReference>
<gene>
    <name evidence="7" type="primary">Mpv17l2_1</name>
    <name evidence="7" type="ORF">G6Z75_0006057</name>
</gene>
<feature type="transmembrane region" description="Helical" evidence="6">
    <location>
        <begin position="21"/>
        <end position="40"/>
    </location>
</feature>
<dbReference type="AlphaFoldDB" id="A0A836JBN9"/>
<feature type="non-terminal residue" evidence="7">
    <location>
        <position position="1"/>
    </location>
</feature>
<feature type="non-terminal residue" evidence="7">
    <location>
        <position position="231"/>
    </location>
</feature>
<comment type="subcellular location">
    <subcellularLocation>
        <location evidence="1">Membrane</location>
        <topology evidence="1">Multi-pass membrane protein</topology>
    </subcellularLocation>
</comment>
<proteinExistence type="inferred from homology"/>
<comment type="similarity">
    <text evidence="2 6">Belongs to the peroxisomal membrane protein PXMP2/4 family.</text>
</comment>
<organism evidence="7 8">
    <name type="scientific">Acromyrmex insinuator</name>
    <dbReference type="NCBI Taxonomy" id="230686"/>
    <lineage>
        <taxon>Eukaryota</taxon>
        <taxon>Metazoa</taxon>
        <taxon>Ecdysozoa</taxon>
        <taxon>Arthropoda</taxon>
        <taxon>Hexapoda</taxon>
        <taxon>Insecta</taxon>
        <taxon>Pterygota</taxon>
        <taxon>Neoptera</taxon>
        <taxon>Endopterygota</taxon>
        <taxon>Hymenoptera</taxon>
        <taxon>Apocrita</taxon>
        <taxon>Aculeata</taxon>
        <taxon>Formicoidea</taxon>
        <taxon>Formicidae</taxon>
        <taxon>Myrmicinae</taxon>
        <taxon>Acromyrmex</taxon>
    </lineage>
</organism>
<evidence type="ECO:0000256" key="3">
    <source>
        <dbReference type="ARBA" id="ARBA00022692"/>
    </source>
</evidence>
<keyword evidence="3 6" id="KW-0812">Transmembrane</keyword>
<comment type="caution">
    <text evidence="7">The sequence shown here is derived from an EMBL/GenBank/DDBJ whole genome shotgun (WGS) entry which is preliminary data.</text>
</comment>
<evidence type="ECO:0000313" key="7">
    <source>
        <dbReference type="EMBL" id="KAG5306453.1"/>
    </source>
</evidence>
<dbReference type="GO" id="GO:0061668">
    <property type="term" value="P:mitochondrial ribosome assembly"/>
    <property type="evidence" value="ECO:0007669"/>
    <property type="project" value="TreeGrafter"/>
</dbReference>